<dbReference type="eggNOG" id="ENOG502SQJS">
    <property type="taxonomic scope" value="Eukaryota"/>
</dbReference>
<reference evidence="1" key="1">
    <citation type="submission" date="2015-05" db="UniProtKB">
        <authorList>
            <consortium name="EnsemblMetazoa"/>
        </authorList>
    </citation>
    <scope>IDENTIFICATION</scope>
</reference>
<organism evidence="1 2">
    <name type="scientific">Rhodnius prolixus</name>
    <name type="common">Triatomid bug</name>
    <dbReference type="NCBI Taxonomy" id="13249"/>
    <lineage>
        <taxon>Eukaryota</taxon>
        <taxon>Metazoa</taxon>
        <taxon>Ecdysozoa</taxon>
        <taxon>Arthropoda</taxon>
        <taxon>Hexapoda</taxon>
        <taxon>Insecta</taxon>
        <taxon>Pterygota</taxon>
        <taxon>Neoptera</taxon>
        <taxon>Paraneoptera</taxon>
        <taxon>Hemiptera</taxon>
        <taxon>Heteroptera</taxon>
        <taxon>Panheteroptera</taxon>
        <taxon>Cimicomorpha</taxon>
        <taxon>Reduviidae</taxon>
        <taxon>Triatominae</taxon>
        <taxon>Rhodnius</taxon>
    </lineage>
</organism>
<dbReference type="Pfam" id="PF07105">
    <property type="entry name" value="DUF1367"/>
    <property type="match status" value="1"/>
</dbReference>
<evidence type="ECO:0000313" key="1">
    <source>
        <dbReference type="EnsemblMetazoa" id="RPRC004674-PA"/>
    </source>
</evidence>
<protein>
    <submittedName>
        <fullName evidence="1">Uncharacterized protein</fullName>
    </submittedName>
</protein>
<dbReference type="InParanoid" id="T1HKV0"/>
<name>T1HKV0_RHOPR</name>
<proteinExistence type="predicted"/>
<dbReference type="AlphaFoldDB" id="T1HKV0"/>
<keyword evidence="2" id="KW-1185">Reference proteome</keyword>
<dbReference type="HOGENOM" id="CLU_096415_1_0_1"/>
<accession>T1HKV0</accession>
<dbReference type="EnsemblMetazoa" id="RPRC004674-RA">
    <property type="protein sequence ID" value="RPRC004674-PA"/>
    <property type="gene ID" value="RPRC004674"/>
</dbReference>
<dbReference type="InterPro" id="IPR009797">
    <property type="entry name" value="DUF1367"/>
</dbReference>
<dbReference type="VEuPathDB" id="VectorBase:RPRC004674"/>
<evidence type="ECO:0000313" key="2">
    <source>
        <dbReference type="Proteomes" id="UP000015103"/>
    </source>
</evidence>
<dbReference type="EMBL" id="ACPB03037065">
    <property type="status" value="NOT_ANNOTATED_CDS"/>
    <property type="molecule type" value="Genomic_DNA"/>
</dbReference>
<dbReference type="Proteomes" id="UP000015103">
    <property type="component" value="Unassembled WGS sequence"/>
</dbReference>
<sequence>MPKSPAERKAAQREAGVTKFELNLDTQELDMLRRNCAVRRPGSEDALQAAADEYLNGVAKKRAANISTVKSFEAFRRWVTIESGHYEVYELPDGSLHKEPRSISFAKMEEIEFHALYKATLDVLWTFILSKTFPTQQSAENAAAQLMEFAA</sequence>